<evidence type="ECO:0000256" key="1">
    <source>
        <dbReference type="SAM" id="MobiDB-lite"/>
    </source>
</evidence>
<evidence type="ECO:0000313" key="2">
    <source>
        <dbReference type="EMBL" id="CAH1112082.1"/>
    </source>
</evidence>
<dbReference type="EMBL" id="OV651818">
    <property type="protein sequence ID" value="CAH1112082.1"/>
    <property type="molecule type" value="Genomic_DNA"/>
</dbReference>
<feature type="compositionally biased region" description="Basic and acidic residues" evidence="1">
    <location>
        <begin position="1"/>
        <end position="19"/>
    </location>
</feature>
<accession>A0A9P0D0V6</accession>
<dbReference type="AlphaFoldDB" id="A0A9P0D0V6"/>
<proteinExistence type="predicted"/>
<feature type="compositionally biased region" description="Acidic residues" evidence="1">
    <location>
        <begin position="20"/>
        <end position="40"/>
    </location>
</feature>
<organism evidence="2 3">
    <name type="scientific">Psylliodes chrysocephalus</name>
    <dbReference type="NCBI Taxonomy" id="3402493"/>
    <lineage>
        <taxon>Eukaryota</taxon>
        <taxon>Metazoa</taxon>
        <taxon>Ecdysozoa</taxon>
        <taxon>Arthropoda</taxon>
        <taxon>Hexapoda</taxon>
        <taxon>Insecta</taxon>
        <taxon>Pterygota</taxon>
        <taxon>Neoptera</taxon>
        <taxon>Endopterygota</taxon>
        <taxon>Coleoptera</taxon>
        <taxon>Polyphaga</taxon>
        <taxon>Cucujiformia</taxon>
        <taxon>Chrysomeloidea</taxon>
        <taxon>Chrysomelidae</taxon>
        <taxon>Galerucinae</taxon>
        <taxon>Alticini</taxon>
        <taxon>Psylliodes</taxon>
    </lineage>
</organism>
<feature type="region of interest" description="Disordered" evidence="1">
    <location>
        <begin position="1"/>
        <end position="40"/>
    </location>
</feature>
<dbReference type="OrthoDB" id="6770647at2759"/>
<protein>
    <submittedName>
        <fullName evidence="2">Uncharacterized protein</fullName>
    </submittedName>
</protein>
<dbReference type="Proteomes" id="UP001153636">
    <property type="component" value="Chromosome 6"/>
</dbReference>
<sequence length="103" mass="11914">MSPTNNEDRDPNFVLKEENTSETEDDIEEVVGEKEEDSDDLNLNKTKNVAAAFVAKLQFHKRNMGRRKFNNFPISSEISFNINNDDLLVYCQHLENIHADVKE</sequence>
<name>A0A9P0D0V6_9CUCU</name>
<evidence type="ECO:0000313" key="3">
    <source>
        <dbReference type="Proteomes" id="UP001153636"/>
    </source>
</evidence>
<reference evidence="2" key="1">
    <citation type="submission" date="2022-01" db="EMBL/GenBank/DDBJ databases">
        <authorList>
            <person name="King R."/>
        </authorList>
    </citation>
    <scope>NUCLEOTIDE SEQUENCE</scope>
</reference>
<keyword evidence="3" id="KW-1185">Reference proteome</keyword>
<gene>
    <name evidence="2" type="ORF">PSYICH_LOCUS12977</name>
</gene>